<dbReference type="KEGG" id="tpx:Turpa_3837"/>
<dbReference type="Proteomes" id="UP000006048">
    <property type="component" value="Chromosome"/>
</dbReference>
<dbReference type="AlphaFoldDB" id="I4BB14"/>
<dbReference type="HOGENOM" id="CLU_1474575_0_0_12"/>
<evidence type="ECO:0000313" key="3">
    <source>
        <dbReference type="Proteomes" id="UP000006048"/>
    </source>
</evidence>
<feature type="transmembrane region" description="Helical" evidence="1">
    <location>
        <begin position="149"/>
        <end position="168"/>
    </location>
</feature>
<feature type="transmembrane region" description="Helical" evidence="1">
    <location>
        <begin position="116"/>
        <end position="137"/>
    </location>
</feature>
<organism evidence="2 3">
    <name type="scientific">Turneriella parva (strain ATCC BAA-1111 / DSM 21527 / NCTC 11395 / H)</name>
    <name type="common">Leptospira parva</name>
    <dbReference type="NCBI Taxonomy" id="869212"/>
    <lineage>
        <taxon>Bacteria</taxon>
        <taxon>Pseudomonadati</taxon>
        <taxon>Spirochaetota</taxon>
        <taxon>Spirochaetia</taxon>
        <taxon>Leptospirales</taxon>
        <taxon>Leptospiraceae</taxon>
        <taxon>Turneriella</taxon>
    </lineage>
</organism>
<sequence>MPSLAQALEQASDLFITVPSALTVLLTREWFCARMAGDSESSPLADFSLVSFASLTLNGSAPGGLLRDRPMALLRFMHGQLWLVILLTIGVAYAAIKAPAPMSFSAGFSAVFLKQTWALFIINWIPLPPFDAASVYFAPFMQWKMFHALNLAFAIVVAVALSFSFWRIDFFTGNFLVQWLKLA</sequence>
<reference evidence="2 3" key="1">
    <citation type="submission" date="2012-06" db="EMBL/GenBank/DDBJ databases">
        <title>The complete chromosome of genome of Turneriella parva DSM 21527.</title>
        <authorList>
            <consortium name="US DOE Joint Genome Institute (JGI-PGF)"/>
            <person name="Lucas S."/>
            <person name="Han J."/>
            <person name="Lapidus A."/>
            <person name="Bruce D."/>
            <person name="Goodwin L."/>
            <person name="Pitluck S."/>
            <person name="Peters L."/>
            <person name="Kyrpides N."/>
            <person name="Mavromatis K."/>
            <person name="Ivanova N."/>
            <person name="Mikhailova N."/>
            <person name="Chertkov O."/>
            <person name="Detter J.C."/>
            <person name="Tapia R."/>
            <person name="Han C."/>
            <person name="Land M."/>
            <person name="Hauser L."/>
            <person name="Markowitz V."/>
            <person name="Cheng J.-F."/>
            <person name="Hugenholtz P."/>
            <person name="Woyke T."/>
            <person name="Wu D."/>
            <person name="Gronow S."/>
            <person name="Wellnitz S."/>
            <person name="Brambilla E."/>
            <person name="Klenk H.-P."/>
            <person name="Eisen J.A."/>
        </authorList>
    </citation>
    <scope>NUCLEOTIDE SEQUENCE [LARGE SCALE GENOMIC DNA]</scope>
    <source>
        <strain evidence="3">ATCC BAA-1111 / DSM 21527 / NCTC 11395 / H</strain>
    </source>
</reference>
<name>I4BB14_TURPD</name>
<keyword evidence="3" id="KW-1185">Reference proteome</keyword>
<protein>
    <recommendedName>
        <fullName evidence="4">Peptidase M50</fullName>
    </recommendedName>
</protein>
<evidence type="ECO:0000313" key="2">
    <source>
        <dbReference type="EMBL" id="AFM14471.1"/>
    </source>
</evidence>
<gene>
    <name evidence="2" type="ordered locus">Turpa_3837</name>
</gene>
<keyword evidence="1" id="KW-0472">Membrane</keyword>
<evidence type="ECO:0008006" key="4">
    <source>
        <dbReference type="Google" id="ProtNLM"/>
    </source>
</evidence>
<evidence type="ECO:0000256" key="1">
    <source>
        <dbReference type="SAM" id="Phobius"/>
    </source>
</evidence>
<dbReference type="EMBL" id="CP002959">
    <property type="protein sequence ID" value="AFM14471.1"/>
    <property type="molecule type" value="Genomic_DNA"/>
</dbReference>
<proteinExistence type="predicted"/>
<dbReference type="STRING" id="869212.Turpa_3837"/>
<keyword evidence="1" id="KW-1133">Transmembrane helix</keyword>
<dbReference type="RefSeq" id="WP_014804948.1">
    <property type="nucleotide sequence ID" value="NC_018020.1"/>
</dbReference>
<feature type="transmembrane region" description="Helical" evidence="1">
    <location>
        <begin position="76"/>
        <end position="96"/>
    </location>
</feature>
<keyword evidence="1" id="KW-0812">Transmembrane</keyword>
<accession>I4BB14</accession>